<gene>
    <name evidence="2" type="ORF">SAMN05660472_01992</name>
</gene>
<dbReference type="PANTHER" id="PTHR46825:SF9">
    <property type="entry name" value="BETA-LACTAMASE-RELATED DOMAIN-CONTAINING PROTEIN"/>
    <property type="match status" value="1"/>
</dbReference>
<dbReference type="RefSeq" id="WP_176762124.1">
    <property type="nucleotide sequence ID" value="NZ_FNFP01000003.1"/>
</dbReference>
<dbReference type="PANTHER" id="PTHR46825">
    <property type="entry name" value="D-ALANYL-D-ALANINE-CARBOXYPEPTIDASE/ENDOPEPTIDASE AMPH"/>
    <property type="match status" value="1"/>
</dbReference>
<proteinExistence type="predicted"/>
<name>A0A1G9EJ65_9FIRM</name>
<dbReference type="InterPro" id="IPR050491">
    <property type="entry name" value="AmpC-like"/>
</dbReference>
<dbReference type="InterPro" id="IPR001466">
    <property type="entry name" value="Beta-lactam-related"/>
</dbReference>
<dbReference type="AlphaFoldDB" id="A0A1G9EJ65"/>
<organism evidence="2 3">
    <name type="scientific">Natronincola ferrireducens</name>
    <dbReference type="NCBI Taxonomy" id="393762"/>
    <lineage>
        <taxon>Bacteria</taxon>
        <taxon>Bacillati</taxon>
        <taxon>Bacillota</taxon>
        <taxon>Clostridia</taxon>
        <taxon>Peptostreptococcales</taxon>
        <taxon>Natronincolaceae</taxon>
        <taxon>Natronincola</taxon>
    </lineage>
</organism>
<protein>
    <submittedName>
        <fullName evidence="2">CubicO group peptidase, beta-lactamase class C family</fullName>
    </submittedName>
</protein>
<dbReference type="EMBL" id="FNFP01000003">
    <property type="protein sequence ID" value="SDK76123.1"/>
    <property type="molecule type" value="Genomic_DNA"/>
</dbReference>
<dbReference type="SUPFAM" id="SSF56601">
    <property type="entry name" value="beta-lactamase/transpeptidase-like"/>
    <property type="match status" value="1"/>
</dbReference>
<dbReference type="Gene3D" id="3.40.710.10">
    <property type="entry name" value="DD-peptidase/beta-lactamase superfamily"/>
    <property type="match status" value="1"/>
</dbReference>
<dbReference type="Proteomes" id="UP000198718">
    <property type="component" value="Unassembled WGS sequence"/>
</dbReference>
<reference evidence="2 3" key="1">
    <citation type="submission" date="2016-10" db="EMBL/GenBank/DDBJ databases">
        <authorList>
            <person name="de Groot N.N."/>
        </authorList>
    </citation>
    <scope>NUCLEOTIDE SEQUENCE [LARGE SCALE GENOMIC DNA]</scope>
    <source>
        <strain evidence="2 3">DSM 18346</strain>
    </source>
</reference>
<keyword evidence="3" id="KW-1185">Reference proteome</keyword>
<evidence type="ECO:0000313" key="2">
    <source>
        <dbReference type="EMBL" id="SDK76123.1"/>
    </source>
</evidence>
<dbReference type="STRING" id="393762.SAMN05660472_01992"/>
<feature type="domain" description="Beta-lactamase-related" evidence="1">
    <location>
        <begin position="9"/>
        <end position="328"/>
    </location>
</feature>
<dbReference type="Pfam" id="PF00144">
    <property type="entry name" value="Beta-lactamase"/>
    <property type="match status" value="1"/>
</dbReference>
<evidence type="ECO:0000313" key="3">
    <source>
        <dbReference type="Proteomes" id="UP000198718"/>
    </source>
</evidence>
<sequence length="345" mass="39537">MGNREKQLEDYIEKTMFYQDIPGVAMVITDKNKIIYSKGFGITDILSKKPVTEKTIFHMASITKLFVATAIMQLVEKEKIDLHKPVTHYLTHFSIEDKRYKKITVLQMLSHTSGIPDCEDYGWDRPEYDDEALKRYITGLKDIHLISDPGKEFHYSNIAYEILGYLIEVVSDMTFEDYIKKHIIEPLEMEDSTLLSRSQSDEMAKPHSKNQDKKVVLSQVFPYNRRHAPSSTLTSNLVDMSKWAIVNLNRGVFQGKKILGESSYRLMWSPTMNIKGEEQKIGLGWFLSKQGQYDIKGHEGSDIGFRTSFGVIPEQSLGIGVFANMDNVSTRRIMRAAFDIILGVE</sequence>
<evidence type="ECO:0000259" key="1">
    <source>
        <dbReference type="Pfam" id="PF00144"/>
    </source>
</evidence>
<accession>A0A1G9EJ65</accession>
<dbReference type="InterPro" id="IPR012338">
    <property type="entry name" value="Beta-lactam/transpept-like"/>
</dbReference>